<gene>
    <name evidence="2" type="ORF">HLB35_04000</name>
</gene>
<dbReference type="AlphaFoldDB" id="A0A7Y3TVP5"/>
<protein>
    <recommendedName>
        <fullName evidence="4">S-layer family protein</fullName>
    </recommendedName>
</protein>
<dbReference type="InterPro" id="IPR025157">
    <property type="entry name" value="Hemagglutinin_rpt"/>
</dbReference>
<dbReference type="EMBL" id="JABFHI010000002">
    <property type="protein sequence ID" value="NOG31136.1"/>
    <property type="molecule type" value="Genomic_DNA"/>
</dbReference>
<feature type="region of interest" description="Disordered" evidence="1">
    <location>
        <begin position="150"/>
        <end position="181"/>
    </location>
</feature>
<feature type="region of interest" description="Disordered" evidence="1">
    <location>
        <begin position="40"/>
        <end position="63"/>
    </location>
</feature>
<dbReference type="RefSeq" id="WP_171701618.1">
    <property type="nucleotide sequence ID" value="NZ_JABFHI010000002.1"/>
</dbReference>
<evidence type="ECO:0000256" key="1">
    <source>
        <dbReference type="SAM" id="MobiDB-lite"/>
    </source>
</evidence>
<dbReference type="GO" id="GO:0003824">
    <property type="term" value="F:catalytic activity"/>
    <property type="evidence" value="ECO:0007669"/>
    <property type="project" value="UniProtKB-ARBA"/>
</dbReference>
<evidence type="ECO:0008006" key="4">
    <source>
        <dbReference type="Google" id="ProtNLM"/>
    </source>
</evidence>
<dbReference type="Pfam" id="PF13332">
    <property type="entry name" value="Fil_haemagg_2"/>
    <property type="match status" value="1"/>
</dbReference>
<dbReference type="Proteomes" id="UP000588806">
    <property type="component" value="Unassembled WGS sequence"/>
</dbReference>
<reference evidence="2 3" key="1">
    <citation type="submission" date="2020-05" db="EMBL/GenBank/DDBJ databases">
        <authorList>
            <person name="Ruan W."/>
            <person name="Jeon C.O."/>
            <person name="Chun B.H."/>
        </authorList>
    </citation>
    <scope>NUCLEOTIDE SEQUENCE [LARGE SCALE GENOMIC DNA]</scope>
    <source>
        <strain evidence="2 3">TBZ9</strain>
    </source>
</reference>
<feature type="compositionally biased region" description="Low complexity" evidence="1">
    <location>
        <begin position="588"/>
        <end position="599"/>
    </location>
</feature>
<evidence type="ECO:0000313" key="3">
    <source>
        <dbReference type="Proteomes" id="UP000588806"/>
    </source>
</evidence>
<evidence type="ECO:0000313" key="2">
    <source>
        <dbReference type="EMBL" id="NOG31136.1"/>
    </source>
</evidence>
<sequence length="688" mass="69820">MNTDVDSVNGASVTAASSGTATNLANGVDTEVDGVSSASITASSSGTAANRANGVDTDTGGVNSATVTAASSGTATNRANSVDTDADGVNGATVTAASSGTATNRAYGVSTQTDGVKSASVTAANAGNATTNTNGVNTDTQGTTKATLNTRSSSVAQGTAALPGGNAPLDHASPSQGAQATAGLTAQSAPSVLLPTSSLFTIDPGSNARYLVATDPEFTNHENWLSSDYLLNALEMDPTRIQKRLGDGYYEQRLIRDQIAALTGYRFLGDYHSDDAQYADLMNAGAAFADEYKLRPGVALTSDQMAQLTNDIVWLVTQRVQLPDGSTTTALMPKVYLAPREGDLAANGDLLGGHNGTLISARDVDLALSGDLNNSGTIAGRNMVDISAQNLNNSGRIQGDIALIDARQDINIDGGSIAANTGMALQAGGDINIASTLHSAANEIDGNEIDGNSFSLQGIDRVAGLYVSDEAGNLLVSAGGAINLSAAELHNIGSGVTQLTAGSDINLDTLEVGQRHELNWDANNYHHQSHSEEIGSVITGGGAINLTAGQDINLRAATVDAQSALALNAIGGDITLEAGQRTESLAEGHSSSSGGLFSSKTKVTRTHNASTQALASELGGQTVSLISGEDIRVSGANIVADQALGMHAGGNLTLDAEQNTLSNSHFSRSKKVACSVVGLALTSVANGR</sequence>
<accession>A0A7Y3TVP5</accession>
<comment type="caution">
    <text evidence="2">The sequence shown here is derived from an EMBL/GenBank/DDBJ whole genome shotgun (WGS) entry which is preliminary data.</text>
</comment>
<reference evidence="2 3" key="2">
    <citation type="submission" date="2020-06" db="EMBL/GenBank/DDBJ databases">
        <title>Halomonas songnenensis sp. nov., a moderately halophilic bacterium isolated from saline and alkaline soils.</title>
        <authorList>
            <person name="Jiang J."/>
            <person name="Pan Y."/>
        </authorList>
    </citation>
    <scope>NUCLEOTIDE SEQUENCE [LARGE SCALE GENOMIC DNA]</scope>
    <source>
        <strain evidence="2 3">TBZ9</strain>
    </source>
</reference>
<feature type="compositionally biased region" description="Low complexity" evidence="1">
    <location>
        <begin position="40"/>
        <end position="49"/>
    </location>
</feature>
<name>A0A7Y3TVP5_9GAMM</name>
<proteinExistence type="predicted"/>
<organism evidence="2 3">
    <name type="scientific">Vreelandella azerica</name>
    <dbReference type="NCBI Taxonomy" id="2732867"/>
    <lineage>
        <taxon>Bacteria</taxon>
        <taxon>Pseudomonadati</taxon>
        <taxon>Pseudomonadota</taxon>
        <taxon>Gammaproteobacteria</taxon>
        <taxon>Oceanospirillales</taxon>
        <taxon>Halomonadaceae</taxon>
        <taxon>Vreelandella</taxon>
    </lineage>
</organism>
<feature type="region of interest" description="Disordered" evidence="1">
    <location>
        <begin position="581"/>
        <end position="602"/>
    </location>
</feature>
<keyword evidence="3" id="KW-1185">Reference proteome</keyword>